<gene>
    <name evidence="2" type="ORF">M231_05024</name>
</gene>
<dbReference type="InParanoid" id="A0A4Q1BJ21"/>
<dbReference type="EMBL" id="SDIL01000062">
    <property type="protein sequence ID" value="RXK37691.1"/>
    <property type="molecule type" value="Genomic_DNA"/>
</dbReference>
<organism evidence="2 3">
    <name type="scientific">Tremella mesenterica</name>
    <name type="common">Jelly fungus</name>
    <dbReference type="NCBI Taxonomy" id="5217"/>
    <lineage>
        <taxon>Eukaryota</taxon>
        <taxon>Fungi</taxon>
        <taxon>Dikarya</taxon>
        <taxon>Basidiomycota</taxon>
        <taxon>Agaricomycotina</taxon>
        <taxon>Tremellomycetes</taxon>
        <taxon>Tremellales</taxon>
        <taxon>Tremellaceae</taxon>
        <taxon>Tremella</taxon>
    </lineage>
</organism>
<feature type="compositionally biased region" description="Acidic residues" evidence="1">
    <location>
        <begin position="236"/>
        <end position="246"/>
    </location>
</feature>
<protein>
    <submittedName>
        <fullName evidence="2">Uncharacterized protein</fullName>
    </submittedName>
</protein>
<sequence>MSWPEGSSSWQMPSNSEFSPIPPTPGLTENSLPTPINPRPSTWFSITLSKYPNNPPTLLTLLGKDHLNSPLTIPIHHQSELTLVEKDSFEILTNVRKANITSTSYNSSGMWTRGSTVNKGFGYVKISVDNVRVDEKYYEEEEEGGDDDDDDDDDDDEEEYGPNVSHVTSVTLSFPEFVLNQEQNQTSTSKLKTRTKGKDKGKGKAQTNTSSTKQKQPKKFRQSSSTSTYYPNQQEQEQEEEEDEDPTTTLSNLFSSTSLTNHYNLLPSTLLQHFDYFLSQNKEHKMQIPWFTNIQEDPNGTTIYLSAPESEIVFEGDLQVQCTLIDQTEVWRDGRGLIKFLPMVTFERDSMRVSIADTDFSPREDDYE</sequence>
<name>A0A4Q1BJ21_TREME</name>
<evidence type="ECO:0000256" key="1">
    <source>
        <dbReference type="SAM" id="MobiDB-lite"/>
    </source>
</evidence>
<feature type="region of interest" description="Disordered" evidence="1">
    <location>
        <begin position="1"/>
        <end position="34"/>
    </location>
</feature>
<evidence type="ECO:0000313" key="3">
    <source>
        <dbReference type="Proteomes" id="UP000289152"/>
    </source>
</evidence>
<dbReference type="Proteomes" id="UP000289152">
    <property type="component" value="Unassembled WGS sequence"/>
</dbReference>
<feature type="compositionally biased region" description="Polar residues" evidence="1">
    <location>
        <begin position="222"/>
        <end position="232"/>
    </location>
</feature>
<feature type="compositionally biased region" description="Polar residues" evidence="1">
    <location>
        <begin position="1"/>
        <end position="18"/>
    </location>
</feature>
<feature type="region of interest" description="Disordered" evidence="1">
    <location>
        <begin position="134"/>
        <end position="253"/>
    </location>
</feature>
<feature type="compositionally biased region" description="Polar residues" evidence="1">
    <location>
        <begin position="180"/>
        <end position="189"/>
    </location>
</feature>
<reference evidence="2 3" key="1">
    <citation type="submission" date="2016-06" db="EMBL/GenBank/DDBJ databases">
        <title>Evolution of pathogenesis and genome organization in the Tremellales.</title>
        <authorList>
            <person name="Cuomo C."/>
            <person name="Litvintseva A."/>
            <person name="Heitman J."/>
            <person name="Chen Y."/>
            <person name="Sun S."/>
            <person name="Springer D."/>
            <person name="Dromer F."/>
            <person name="Young S."/>
            <person name="Zeng Q."/>
            <person name="Chapman S."/>
            <person name="Gujja S."/>
            <person name="Saif S."/>
            <person name="Birren B."/>
        </authorList>
    </citation>
    <scope>NUCLEOTIDE SEQUENCE [LARGE SCALE GENOMIC DNA]</scope>
    <source>
        <strain evidence="2 3">ATCC 28783</strain>
    </source>
</reference>
<keyword evidence="3" id="KW-1185">Reference proteome</keyword>
<dbReference type="AlphaFoldDB" id="A0A4Q1BJ21"/>
<comment type="caution">
    <text evidence="2">The sequence shown here is derived from an EMBL/GenBank/DDBJ whole genome shotgun (WGS) entry which is preliminary data.</text>
</comment>
<proteinExistence type="predicted"/>
<evidence type="ECO:0000313" key="2">
    <source>
        <dbReference type="EMBL" id="RXK37691.1"/>
    </source>
</evidence>
<accession>A0A4Q1BJ21</accession>
<dbReference type="VEuPathDB" id="FungiDB:TREMEDRAFT_59620"/>
<feature type="compositionally biased region" description="Acidic residues" evidence="1">
    <location>
        <begin position="137"/>
        <end position="160"/>
    </location>
</feature>